<organism evidence="3 4">
    <name type="scientific">Shewanella algidipiscicola</name>
    <dbReference type="NCBI Taxonomy" id="614070"/>
    <lineage>
        <taxon>Bacteria</taxon>
        <taxon>Pseudomonadati</taxon>
        <taxon>Pseudomonadota</taxon>
        <taxon>Gammaproteobacteria</taxon>
        <taxon>Alteromonadales</taxon>
        <taxon>Shewanellaceae</taxon>
        <taxon>Shewanella</taxon>
    </lineage>
</organism>
<sequence length="736" mass="81924">MLQSKLKLSLPLQEQELQQVATALSGYDLVDELDAALLDIARFTGCNGLFLLRLTPARLSVQIEAMYQDDGTLFSQRDAQKLLNRVANRRRLHSYASLSHPTIIQDVASVIEEGDSLQSVVSRLRSVLLIPVLGNRYIFGAYRYHCDGQWRESSLNALTMAGNMLGYAKEACRSQQAVKSSELQCIEHLYRMPICCVHIASDNRVIRYNHCAATSFKVEMLQQVASLVQPQEVSQCYATMALVRDGLLTQASCELQMKSNLSQDRARVTFLSLSAEDGTLLMMVEPIEASQTLAPQQDATFNFDGLTGLPNRAYFETLYIDSEPCAAKRSTFVAFINLDRFQVVNNVSGNQAGDRLLCEVSSRLTHLVRRGDVVARLSGDEFGIFMPNIDRNIAEQVAERICQALNHHEFTWEGRKHSVSVSIGLAQSQDPQANISDLLRSANAACRVVKESGRNGWYVYASDDPMVERLNTDMSASVDIIGALANDRFELYYQPIEMLQANNSGLHFEILLRMRCENGELMSPAIFLPAAERFSLAAKVDRWVIDNVLRWGASHLALWQGLSMVSVNLSALSIGDREFMHWLEMRLLAEPELARKLCFEITETAAVKQLDLATELINLLKPMGCKLALDDFGSGFSSFAYLKLLDVDYVKIDGQFVRNLCQDKADQAIVAAICQLGRDMQFEVIAEFVESIEIGKHLAKLGVDYGQGYAIGKPMPLAKLSASDGLGWHQQLNASG</sequence>
<dbReference type="PROSITE" id="PS50887">
    <property type="entry name" value="GGDEF"/>
    <property type="match status" value="1"/>
</dbReference>
<evidence type="ECO:0000259" key="2">
    <source>
        <dbReference type="PROSITE" id="PS50887"/>
    </source>
</evidence>
<feature type="domain" description="GGDEF" evidence="2">
    <location>
        <begin position="329"/>
        <end position="462"/>
    </location>
</feature>
<feature type="domain" description="EAL" evidence="1">
    <location>
        <begin position="473"/>
        <end position="728"/>
    </location>
</feature>
<dbReference type="InterPro" id="IPR000160">
    <property type="entry name" value="GGDEF_dom"/>
</dbReference>
<evidence type="ECO:0000259" key="1">
    <source>
        <dbReference type="PROSITE" id="PS50883"/>
    </source>
</evidence>
<dbReference type="Proteomes" id="UP000761574">
    <property type="component" value="Unassembled WGS sequence"/>
</dbReference>
<dbReference type="SUPFAM" id="SSF55073">
    <property type="entry name" value="Nucleotide cyclase"/>
    <property type="match status" value="1"/>
</dbReference>
<dbReference type="PROSITE" id="PS50883">
    <property type="entry name" value="EAL"/>
    <property type="match status" value="1"/>
</dbReference>
<proteinExistence type="predicted"/>
<evidence type="ECO:0000313" key="4">
    <source>
        <dbReference type="Proteomes" id="UP000761574"/>
    </source>
</evidence>
<dbReference type="InterPro" id="IPR050706">
    <property type="entry name" value="Cyclic-di-GMP_PDE-like"/>
</dbReference>
<dbReference type="InterPro" id="IPR043128">
    <property type="entry name" value="Rev_trsase/Diguanyl_cyclase"/>
</dbReference>
<keyword evidence="4" id="KW-1185">Reference proteome</keyword>
<dbReference type="Pfam" id="PF00990">
    <property type="entry name" value="GGDEF"/>
    <property type="match status" value="1"/>
</dbReference>
<accession>A0ABQ4PB18</accession>
<protein>
    <submittedName>
        <fullName evidence="3">D-glycero-D-manno-heptose 1-phosphate guanosyltransferase</fullName>
    </submittedName>
</protein>
<dbReference type="SUPFAM" id="SSF141868">
    <property type="entry name" value="EAL domain-like"/>
    <property type="match status" value="1"/>
</dbReference>
<dbReference type="Pfam" id="PF00563">
    <property type="entry name" value="EAL"/>
    <property type="match status" value="1"/>
</dbReference>
<dbReference type="Gene3D" id="3.20.20.450">
    <property type="entry name" value="EAL domain"/>
    <property type="match status" value="1"/>
</dbReference>
<dbReference type="InterPro" id="IPR001633">
    <property type="entry name" value="EAL_dom"/>
</dbReference>
<dbReference type="CDD" id="cd01948">
    <property type="entry name" value="EAL"/>
    <property type="match status" value="1"/>
</dbReference>
<dbReference type="PANTHER" id="PTHR33121:SF23">
    <property type="entry name" value="CYCLIC DI-GMP PHOSPHODIESTERASE PDEB"/>
    <property type="match status" value="1"/>
</dbReference>
<dbReference type="InterPro" id="IPR029787">
    <property type="entry name" value="Nucleotide_cyclase"/>
</dbReference>
<dbReference type="EMBL" id="BPFB01000010">
    <property type="protein sequence ID" value="GIU44649.1"/>
    <property type="molecule type" value="Genomic_DNA"/>
</dbReference>
<name>A0ABQ4PB18_9GAMM</name>
<dbReference type="NCBIfam" id="TIGR00254">
    <property type="entry name" value="GGDEF"/>
    <property type="match status" value="1"/>
</dbReference>
<dbReference type="PANTHER" id="PTHR33121">
    <property type="entry name" value="CYCLIC DI-GMP PHOSPHODIESTERASE PDEF"/>
    <property type="match status" value="1"/>
</dbReference>
<reference evidence="3 4" key="1">
    <citation type="submission" date="2021-05" db="EMBL/GenBank/DDBJ databases">
        <title>Molecular characterization for Shewanella algae harboring chromosomal blaOXA-55-like strains isolated from clinical and environment sample.</title>
        <authorList>
            <person name="Ohama Y."/>
            <person name="Aoki K."/>
            <person name="Harada S."/>
            <person name="Moriya K."/>
            <person name="Ishii Y."/>
            <person name="Tateda K."/>
        </authorList>
    </citation>
    <scope>NUCLEOTIDE SEQUENCE [LARGE SCALE GENOMIC DNA]</scope>
    <source>
        <strain evidence="3 4">LMG 23746</strain>
    </source>
</reference>
<dbReference type="CDD" id="cd01949">
    <property type="entry name" value="GGDEF"/>
    <property type="match status" value="1"/>
</dbReference>
<comment type="caution">
    <text evidence="3">The sequence shown here is derived from an EMBL/GenBank/DDBJ whole genome shotgun (WGS) entry which is preliminary data.</text>
</comment>
<dbReference type="Gene3D" id="3.30.70.270">
    <property type="match status" value="1"/>
</dbReference>
<dbReference type="RefSeq" id="WP_119977351.1">
    <property type="nucleotide sequence ID" value="NZ_BPFB01000010.1"/>
</dbReference>
<dbReference type="SMART" id="SM00052">
    <property type="entry name" value="EAL"/>
    <property type="match status" value="1"/>
</dbReference>
<dbReference type="InterPro" id="IPR035919">
    <property type="entry name" value="EAL_sf"/>
</dbReference>
<gene>
    <name evidence="3" type="ORF">TUM4630_10840</name>
</gene>
<evidence type="ECO:0000313" key="3">
    <source>
        <dbReference type="EMBL" id="GIU44649.1"/>
    </source>
</evidence>
<dbReference type="SMART" id="SM00267">
    <property type="entry name" value="GGDEF"/>
    <property type="match status" value="1"/>
</dbReference>